<keyword evidence="2" id="KW-1185">Reference proteome</keyword>
<dbReference type="Proteomes" id="UP000246991">
    <property type="component" value="Unassembled WGS sequence"/>
</dbReference>
<dbReference type="AlphaFoldDB" id="A0A317SQU8"/>
<protein>
    <submittedName>
        <fullName evidence="1">Uncharacterized protein</fullName>
    </submittedName>
</protein>
<organism evidence="1 2">
    <name type="scientific">Tuber magnatum</name>
    <name type="common">white Piedmont truffle</name>
    <dbReference type="NCBI Taxonomy" id="42249"/>
    <lineage>
        <taxon>Eukaryota</taxon>
        <taxon>Fungi</taxon>
        <taxon>Dikarya</taxon>
        <taxon>Ascomycota</taxon>
        <taxon>Pezizomycotina</taxon>
        <taxon>Pezizomycetes</taxon>
        <taxon>Pezizales</taxon>
        <taxon>Tuberaceae</taxon>
        <taxon>Tuber</taxon>
    </lineage>
</organism>
<evidence type="ECO:0000313" key="1">
    <source>
        <dbReference type="EMBL" id="PWW75947.1"/>
    </source>
</evidence>
<reference evidence="1 2" key="1">
    <citation type="submission" date="2018-03" db="EMBL/GenBank/DDBJ databases">
        <title>Genomes of Pezizomycetes fungi and the evolution of truffles.</title>
        <authorList>
            <person name="Murat C."/>
            <person name="Payen T."/>
            <person name="Noel B."/>
            <person name="Kuo A."/>
            <person name="Martin F.M."/>
        </authorList>
    </citation>
    <scope>NUCLEOTIDE SEQUENCE [LARGE SCALE GENOMIC DNA]</scope>
    <source>
        <strain evidence="1">091103-1</strain>
    </source>
</reference>
<accession>A0A317SQU8</accession>
<gene>
    <name evidence="1" type="ORF">C7212DRAFT_320511</name>
</gene>
<proteinExistence type="predicted"/>
<name>A0A317SQU8_9PEZI</name>
<evidence type="ECO:0000313" key="2">
    <source>
        <dbReference type="Proteomes" id="UP000246991"/>
    </source>
</evidence>
<comment type="caution">
    <text evidence="1">The sequence shown here is derived from an EMBL/GenBank/DDBJ whole genome shotgun (WGS) entry which is preliminary data.</text>
</comment>
<sequence>MRKGRMESTLLHPCSLCYRKWGAVHWAIWLPTGGSFGLLGLSRLSRIMGRACGQSLLTSLPLYPTIYQNSRLSFFTEYYRDRTR</sequence>
<dbReference type="EMBL" id="PYWC01000040">
    <property type="protein sequence ID" value="PWW75947.1"/>
    <property type="molecule type" value="Genomic_DNA"/>
</dbReference>